<keyword evidence="1" id="KW-0732">Signal</keyword>
<dbReference type="RefSeq" id="WP_185344415.1">
    <property type="nucleotide sequence ID" value="NZ_JAASTU010000001.1"/>
</dbReference>
<accession>A0ABR6SY36</accession>
<dbReference type="EMBL" id="JAASUB010000014">
    <property type="protein sequence ID" value="MBC1510613.1"/>
    <property type="molecule type" value="Genomic_DNA"/>
</dbReference>
<feature type="chain" id="PRO_5047406515" description="Lipoprotein" evidence="1">
    <location>
        <begin position="18"/>
        <end position="188"/>
    </location>
</feature>
<keyword evidence="3" id="KW-1185">Reference proteome</keyword>
<evidence type="ECO:0000313" key="3">
    <source>
        <dbReference type="Proteomes" id="UP000587800"/>
    </source>
</evidence>
<gene>
    <name evidence="2" type="ORF">HCJ59_12035</name>
</gene>
<feature type="signal peptide" evidence="1">
    <location>
        <begin position="1"/>
        <end position="17"/>
    </location>
</feature>
<reference evidence="2 3" key="1">
    <citation type="submission" date="2020-03" db="EMBL/GenBank/DDBJ databases">
        <title>Soil Listeria distribution.</title>
        <authorList>
            <person name="Liao J."/>
            <person name="Wiedmann M."/>
        </authorList>
    </citation>
    <scope>NUCLEOTIDE SEQUENCE [LARGE SCALE GENOMIC DNA]</scope>
    <source>
        <strain evidence="2 3">FSL L7-1515</strain>
    </source>
</reference>
<name>A0ABR6SY36_9LIST</name>
<protein>
    <recommendedName>
        <fullName evidence="4">Lipoprotein</fullName>
    </recommendedName>
</protein>
<evidence type="ECO:0000313" key="2">
    <source>
        <dbReference type="EMBL" id="MBC1510613.1"/>
    </source>
</evidence>
<organism evidence="2 3">
    <name type="scientific">Listeria immobilis</name>
    <dbReference type="NCBI Taxonomy" id="2713502"/>
    <lineage>
        <taxon>Bacteria</taxon>
        <taxon>Bacillati</taxon>
        <taxon>Bacillota</taxon>
        <taxon>Bacilli</taxon>
        <taxon>Bacillales</taxon>
        <taxon>Listeriaceae</taxon>
        <taxon>Listeria</taxon>
    </lineage>
</organism>
<proteinExistence type="predicted"/>
<evidence type="ECO:0000256" key="1">
    <source>
        <dbReference type="SAM" id="SignalP"/>
    </source>
</evidence>
<sequence>MKKIIVLILLISVGLFACGNNTKTSDYNDVNKEAVEKEKTFFLQIPEFYQDDADFVKSSETAYADLKAKGEIERVFGKSNLEVEAVLLNGHFFRKDQVIGVGLFVANNSGKDIDSFTMDMELQIDGYPEAIIMSKDVEFEHNMLGTMKPNSIVPLKVLLPCQNFNPSKDEFPSNEMDMTVKNITVNYH</sequence>
<evidence type="ECO:0008006" key="4">
    <source>
        <dbReference type="Google" id="ProtNLM"/>
    </source>
</evidence>
<dbReference type="PROSITE" id="PS51257">
    <property type="entry name" value="PROKAR_LIPOPROTEIN"/>
    <property type="match status" value="1"/>
</dbReference>
<comment type="caution">
    <text evidence="2">The sequence shown here is derived from an EMBL/GenBank/DDBJ whole genome shotgun (WGS) entry which is preliminary data.</text>
</comment>
<dbReference type="Proteomes" id="UP000587800">
    <property type="component" value="Unassembled WGS sequence"/>
</dbReference>